<evidence type="ECO:0000256" key="1">
    <source>
        <dbReference type="SAM" id="SignalP"/>
    </source>
</evidence>
<dbReference type="AlphaFoldDB" id="A0A941BMH4"/>
<name>A0A941BMH4_9BURK</name>
<dbReference type="Proteomes" id="UP000676246">
    <property type="component" value="Unassembled WGS sequence"/>
</dbReference>
<feature type="chain" id="PRO_5038049598" description="DUF1566 domain-containing protein" evidence="1">
    <location>
        <begin position="26"/>
        <end position="253"/>
    </location>
</feature>
<evidence type="ECO:0000313" key="3">
    <source>
        <dbReference type="Proteomes" id="UP000676246"/>
    </source>
</evidence>
<keyword evidence="1" id="KW-0732">Signal</keyword>
<organism evidence="2 3">
    <name type="scientific">Ideonella alba</name>
    <dbReference type="NCBI Taxonomy" id="2824118"/>
    <lineage>
        <taxon>Bacteria</taxon>
        <taxon>Pseudomonadati</taxon>
        <taxon>Pseudomonadota</taxon>
        <taxon>Betaproteobacteria</taxon>
        <taxon>Burkholderiales</taxon>
        <taxon>Sphaerotilaceae</taxon>
        <taxon>Ideonella</taxon>
    </lineage>
</organism>
<evidence type="ECO:0000313" key="2">
    <source>
        <dbReference type="EMBL" id="MBQ0932269.1"/>
    </source>
</evidence>
<keyword evidence="3" id="KW-1185">Reference proteome</keyword>
<gene>
    <name evidence="2" type="ORF">KAK03_17445</name>
</gene>
<feature type="signal peptide" evidence="1">
    <location>
        <begin position="1"/>
        <end position="25"/>
    </location>
</feature>
<dbReference type="EMBL" id="JAGQDD010000015">
    <property type="protein sequence ID" value="MBQ0932269.1"/>
    <property type="molecule type" value="Genomic_DNA"/>
</dbReference>
<comment type="caution">
    <text evidence="2">The sequence shown here is derived from an EMBL/GenBank/DDBJ whole genome shotgun (WGS) entry which is preliminary data.</text>
</comment>
<evidence type="ECO:0008006" key="4">
    <source>
        <dbReference type="Google" id="ProtNLM"/>
    </source>
</evidence>
<sequence length="253" mass="27318">MFRRHLLAAACALLPLSLLSTGAHASGDWPTTLEGIDLDPSKPGFEAYYDSRLGITWLTDTGAVQRSTYAWRDDRANYAKAPLTQFDSANAWLAEATFGGVGGWRLPSRTEFSSMFFQTLGHTSNVLSERGPFQTLGAYQPYGDWIGAYVWTSETWGSVITTFGLDGTGWNTALSDNPNIAWPVHDGRVVPTTGVAGKADWATTPYQVTCTNGRTGQTVTLRKVKKPGFDCRDSGFSAASGDAVTVTITGTVR</sequence>
<protein>
    <recommendedName>
        <fullName evidence="4">DUF1566 domain-containing protein</fullName>
    </recommendedName>
</protein>
<reference evidence="2 3" key="1">
    <citation type="submission" date="2021-04" db="EMBL/GenBank/DDBJ databases">
        <title>The genome sequence of Ideonella sp. 3Y2.</title>
        <authorList>
            <person name="Liu Y."/>
        </authorList>
    </citation>
    <scope>NUCLEOTIDE SEQUENCE [LARGE SCALE GENOMIC DNA]</scope>
    <source>
        <strain evidence="2 3">3Y2</strain>
    </source>
</reference>
<dbReference type="RefSeq" id="WP_210855730.1">
    <property type="nucleotide sequence ID" value="NZ_JAGQDD010000015.1"/>
</dbReference>
<accession>A0A941BMH4</accession>
<proteinExistence type="predicted"/>